<gene>
    <name evidence="3" type="ORF">OAUR00152_LOCUS21650</name>
</gene>
<dbReference type="Pfam" id="PF09409">
    <property type="entry name" value="PUB"/>
    <property type="match status" value="1"/>
</dbReference>
<dbReference type="PANTHER" id="PTHR23153:SF38">
    <property type="entry name" value="UBX DOMAIN-CONTAINING PROTEIN 6"/>
    <property type="match status" value="1"/>
</dbReference>
<dbReference type="GO" id="GO:0005737">
    <property type="term" value="C:cytoplasm"/>
    <property type="evidence" value="ECO:0007669"/>
    <property type="project" value="TreeGrafter"/>
</dbReference>
<dbReference type="Gene3D" id="1.20.58.2190">
    <property type="match status" value="1"/>
</dbReference>
<dbReference type="SMART" id="SM00580">
    <property type="entry name" value="PUG"/>
    <property type="match status" value="1"/>
</dbReference>
<feature type="compositionally biased region" description="Basic and acidic residues" evidence="1">
    <location>
        <begin position="85"/>
        <end position="139"/>
    </location>
</feature>
<dbReference type="SUPFAM" id="SSF143503">
    <property type="entry name" value="PUG domain-like"/>
    <property type="match status" value="1"/>
</dbReference>
<evidence type="ECO:0000256" key="1">
    <source>
        <dbReference type="SAM" id="MobiDB-lite"/>
    </source>
</evidence>
<dbReference type="CDD" id="cd09212">
    <property type="entry name" value="PUB"/>
    <property type="match status" value="1"/>
</dbReference>
<protein>
    <recommendedName>
        <fullName evidence="2">PUB domain-containing protein</fullName>
    </recommendedName>
</protein>
<dbReference type="PANTHER" id="PTHR23153">
    <property type="entry name" value="UBX-RELATED"/>
    <property type="match status" value="1"/>
</dbReference>
<dbReference type="EMBL" id="HBKQ01031774">
    <property type="protein sequence ID" value="CAE2251671.1"/>
    <property type="molecule type" value="Transcribed_RNA"/>
</dbReference>
<feature type="domain" description="PUB" evidence="2">
    <location>
        <begin position="174"/>
        <end position="246"/>
    </location>
</feature>
<dbReference type="AlphaFoldDB" id="A0A7S4J4X2"/>
<evidence type="ECO:0000313" key="3">
    <source>
        <dbReference type="EMBL" id="CAE2251671.1"/>
    </source>
</evidence>
<accession>A0A7S4J4X2</accession>
<name>A0A7S4J4X2_9STRA</name>
<proteinExistence type="predicted"/>
<sequence>MQTDPVTNAPRYGERTMLRVRTMLGLFDDLSSAICVIFGEEESADPPAGKGHDCIVGKMRFFDRKEEEAAENLKREAEAAQANESLRRKEEVRESEETRGKEKAAAAEAKQREEAELHRRALEAKREREDREALEAQAARDADRAFMASIKKGPDGVRDQLFMLRDGTASDPKAYSTAIGALHTIFSQIAAHPEEIKFRRIRRDHPKFEEDVGRHSGGREVFVAAGFKLETLDGVPCFFSKEPDIEHDMDGWSEWFDAIKISLEIIEEEMMK</sequence>
<reference evidence="3" key="1">
    <citation type="submission" date="2021-01" db="EMBL/GenBank/DDBJ databases">
        <authorList>
            <person name="Corre E."/>
            <person name="Pelletier E."/>
            <person name="Niang G."/>
            <person name="Scheremetjew M."/>
            <person name="Finn R."/>
            <person name="Kale V."/>
            <person name="Holt S."/>
            <person name="Cochrane G."/>
            <person name="Meng A."/>
            <person name="Brown T."/>
            <person name="Cohen L."/>
        </authorList>
    </citation>
    <scope>NUCLEOTIDE SEQUENCE</scope>
    <source>
        <strain evidence="3">Isolate 1302-5</strain>
    </source>
</reference>
<dbReference type="InterPro" id="IPR018997">
    <property type="entry name" value="PUB_domain"/>
</dbReference>
<organism evidence="3">
    <name type="scientific">Odontella aurita</name>
    <dbReference type="NCBI Taxonomy" id="265563"/>
    <lineage>
        <taxon>Eukaryota</taxon>
        <taxon>Sar</taxon>
        <taxon>Stramenopiles</taxon>
        <taxon>Ochrophyta</taxon>
        <taxon>Bacillariophyta</taxon>
        <taxon>Mediophyceae</taxon>
        <taxon>Biddulphiophycidae</taxon>
        <taxon>Eupodiscales</taxon>
        <taxon>Odontellaceae</taxon>
        <taxon>Odontella</taxon>
    </lineage>
</organism>
<dbReference type="InterPro" id="IPR036339">
    <property type="entry name" value="PUB-like_dom_sf"/>
</dbReference>
<evidence type="ECO:0000259" key="2">
    <source>
        <dbReference type="Pfam" id="PF09409"/>
    </source>
</evidence>
<feature type="region of interest" description="Disordered" evidence="1">
    <location>
        <begin position="73"/>
        <end position="139"/>
    </location>
</feature>